<name>A0ABT2RSP6_9FIRM</name>
<evidence type="ECO:0000313" key="6">
    <source>
        <dbReference type="Proteomes" id="UP001652461"/>
    </source>
</evidence>
<dbReference type="EMBL" id="JAOQKC010000001">
    <property type="protein sequence ID" value="MCU6695342.1"/>
    <property type="molecule type" value="Genomic_DNA"/>
</dbReference>
<comment type="caution">
    <text evidence="5">The sequence shown here is derived from an EMBL/GenBank/DDBJ whole genome shotgun (WGS) entry which is preliminary data.</text>
</comment>
<accession>A0ABT2RSP6</accession>
<feature type="compositionally biased region" description="Polar residues" evidence="2">
    <location>
        <begin position="37"/>
        <end position="47"/>
    </location>
</feature>
<evidence type="ECO:0000259" key="4">
    <source>
        <dbReference type="PROSITE" id="PS51352"/>
    </source>
</evidence>
<feature type="region of interest" description="Disordered" evidence="2">
    <location>
        <begin position="37"/>
        <end position="60"/>
    </location>
</feature>
<sequence length="314" mass="34280">MKNKLRRKNSMKLKKAIAASLAISMLFAFTGCGNSSDSATAENTEQESASATDAGGTSAPAEKLDDLYQQENRIFADHKNVWDKVFGFMSKNVNDDTMNENYADFLANTIESNKDSFSEEEYATLSKDIETIRGIEEEITKLEKEIAASDSSSGSSSSSADSAGVFHGFKGKDLDGNDVDESLFAQNKVTVVNFWFSGCKPCVEELSKLNELNDEIRDMGGEVVGINTDTLDNNQDGIKEAKEILKAQGASYKNLTFDSDSTVGKYAGNIMAFPTTVLVDKDGNIIGEPFMGGINDQSNYEQLMKQIQSILDQK</sequence>
<dbReference type="InterPro" id="IPR050553">
    <property type="entry name" value="Thioredoxin_ResA/DsbE_sf"/>
</dbReference>
<dbReference type="PANTHER" id="PTHR42852">
    <property type="entry name" value="THIOL:DISULFIDE INTERCHANGE PROTEIN DSBE"/>
    <property type="match status" value="1"/>
</dbReference>
<dbReference type="InterPro" id="IPR036249">
    <property type="entry name" value="Thioredoxin-like_sf"/>
</dbReference>
<keyword evidence="1" id="KW-0175">Coiled coil</keyword>
<dbReference type="CDD" id="cd02966">
    <property type="entry name" value="TlpA_like_family"/>
    <property type="match status" value="1"/>
</dbReference>
<dbReference type="Gene3D" id="3.40.30.10">
    <property type="entry name" value="Glutaredoxin"/>
    <property type="match status" value="1"/>
</dbReference>
<dbReference type="InterPro" id="IPR013766">
    <property type="entry name" value="Thioredoxin_domain"/>
</dbReference>
<keyword evidence="3" id="KW-0732">Signal</keyword>
<evidence type="ECO:0000313" key="5">
    <source>
        <dbReference type="EMBL" id="MCU6695342.1"/>
    </source>
</evidence>
<keyword evidence="6" id="KW-1185">Reference proteome</keyword>
<proteinExistence type="predicted"/>
<evidence type="ECO:0000256" key="2">
    <source>
        <dbReference type="SAM" id="MobiDB-lite"/>
    </source>
</evidence>
<gene>
    <name evidence="5" type="ORF">OCV63_00285</name>
</gene>
<reference evidence="5 6" key="1">
    <citation type="journal article" date="2021" name="ISME Commun">
        <title>Automated analysis of genomic sequences facilitates high-throughput and comprehensive description of bacteria.</title>
        <authorList>
            <person name="Hitch T.C.A."/>
        </authorList>
    </citation>
    <scope>NUCLEOTIDE SEQUENCE [LARGE SCALE GENOMIC DNA]</scope>
    <source>
        <strain evidence="5 6">Sanger_04</strain>
    </source>
</reference>
<dbReference type="Pfam" id="PF08534">
    <property type="entry name" value="Redoxin"/>
    <property type="match status" value="1"/>
</dbReference>
<feature type="compositionally biased region" description="Low complexity" evidence="2">
    <location>
        <begin position="48"/>
        <end position="60"/>
    </location>
</feature>
<evidence type="ECO:0000256" key="3">
    <source>
        <dbReference type="SAM" id="SignalP"/>
    </source>
</evidence>
<dbReference type="SUPFAM" id="SSF52833">
    <property type="entry name" value="Thioredoxin-like"/>
    <property type="match status" value="1"/>
</dbReference>
<feature type="signal peptide" evidence="3">
    <location>
        <begin position="1"/>
        <end position="30"/>
    </location>
</feature>
<dbReference type="InterPro" id="IPR013740">
    <property type="entry name" value="Redoxin"/>
</dbReference>
<protein>
    <submittedName>
        <fullName evidence="5">TlpA family protein disulfide reductase</fullName>
    </submittedName>
</protein>
<feature type="domain" description="Thioredoxin" evidence="4">
    <location>
        <begin position="157"/>
        <end position="309"/>
    </location>
</feature>
<dbReference type="PROSITE" id="PS51352">
    <property type="entry name" value="THIOREDOXIN_2"/>
    <property type="match status" value="1"/>
</dbReference>
<dbReference type="Proteomes" id="UP001652461">
    <property type="component" value="Unassembled WGS sequence"/>
</dbReference>
<feature type="coiled-coil region" evidence="1">
    <location>
        <begin position="125"/>
        <end position="152"/>
    </location>
</feature>
<dbReference type="RefSeq" id="WP_158361331.1">
    <property type="nucleotide sequence ID" value="NZ_JAOQKC010000001.1"/>
</dbReference>
<organism evidence="5 6">
    <name type="scientific">Laedolimicola ammoniilytica</name>
    <dbReference type="NCBI Taxonomy" id="2981771"/>
    <lineage>
        <taxon>Bacteria</taxon>
        <taxon>Bacillati</taxon>
        <taxon>Bacillota</taxon>
        <taxon>Clostridia</taxon>
        <taxon>Lachnospirales</taxon>
        <taxon>Lachnospiraceae</taxon>
        <taxon>Laedolimicola</taxon>
    </lineage>
</organism>
<evidence type="ECO:0000256" key="1">
    <source>
        <dbReference type="SAM" id="Coils"/>
    </source>
</evidence>
<dbReference type="PANTHER" id="PTHR42852:SF13">
    <property type="entry name" value="PROTEIN DIPZ"/>
    <property type="match status" value="1"/>
</dbReference>
<feature type="chain" id="PRO_5045681479" evidence="3">
    <location>
        <begin position="31"/>
        <end position="314"/>
    </location>
</feature>
<dbReference type="PROSITE" id="PS51257">
    <property type="entry name" value="PROKAR_LIPOPROTEIN"/>
    <property type="match status" value="1"/>
</dbReference>